<evidence type="ECO:0000256" key="1">
    <source>
        <dbReference type="SAM" id="Phobius"/>
    </source>
</evidence>
<protein>
    <submittedName>
        <fullName evidence="2">2022_t:CDS:1</fullName>
    </submittedName>
</protein>
<sequence>MQSMNLVFLKPHFLRKVQFHLTIVILCLMTFIFITVDIVTNGQQIVALILVHFAVANTIVDTFGTSFAKPLYIVQLLLAYLSTALKFDLSSYGYWITLTSSIIIVPTFIFSARLALLCFLSNENKLLIPLVSNYPDFTIFIISLSLFSNLSKREKMFIFDWTPSKVIRISNQNSKLFYK</sequence>
<gene>
    <name evidence="2" type="ORF">DERYTH_LOCUS8832</name>
</gene>
<organism evidence="2 3">
    <name type="scientific">Dentiscutata erythropus</name>
    <dbReference type="NCBI Taxonomy" id="1348616"/>
    <lineage>
        <taxon>Eukaryota</taxon>
        <taxon>Fungi</taxon>
        <taxon>Fungi incertae sedis</taxon>
        <taxon>Mucoromycota</taxon>
        <taxon>Glomeromycotina</taxon>
        <taxon>Glomeromycetes</taxon>
        <taxon>Diversisporales</taxon>
        <taxon>Gigasporaceae</taxon>
        <taxon>Dentiscutata</taxon>
    </lineage>
</organism>
<dbReference type="AlphaFoldDB" id="A0A9N9GTC6"/>
<reference evidence="2" key="1">
    <citation type="submission" date="2021-06" db="EMBL/GenBank/DDBJ databases">
        <authorList>
            <person name="Kallberg Y."/>
            <person name="Tangrot J."/>
            <person name="Rosling A."/>
        </authorList>
    </citation>
    <scope>NUCLEOTIDE SEQUENCE</scope>
    <source>
        <strain evidence="2">MA453B</strain>
    </source>
</reference>
<feature type="transmembrane region" description="Helical" evidence="1">
    <location>
        <begin position="93"/>
        <end position="119"/>
    </location>
</feature>
<keyword evidence="1" id="KW-0812">Transmembrane</keyword>
<feature type="transmembrane region" description="Helical" evidence="1">
    <location>
        <begin position="126"/>
        <end position="147"/>
    </location>
</feature>
<dbReference type="EMBL" id="CAJVPY010004650">
    <property type="protein sequence ID" value="CAG8624819.1"/>
    <property type="molecule type" value="Genomic_DNA"/>
</dbReference>
<dbReference type="Proteomes" id="UP000789405">
    <property type="component" value="Unassembled WGS sequence"/>
</dbReference>
<keyword evidence="3" id="KW-1185">Reference proteome</keyword>
<evidence type="ECO:0000313" key="3">
    <source>
        <dbReference type="Proteomes" id="UP000789405"/>
    </source>
</evidence>
<keyword evidence="1" id="KW-0472">Membrane</keyword>
<proteinExistence type="predicted"/>
<evidence type="ECO:0000313" key="2">
    <source>
        <dbReference type="EMBL" id="CAG8624819.1"/>
    </source>
</evidence>
<name>A0A9N9GTC6_9GLOM</name>
<feature type="transmembrane region" description="Helical" evidence="1">
    <location>
        <begin position="21"/>
        <end position="39"/>
    </location>
</feature>
<comment type="caution">
    <text evidence="2">The sequence shown here is derived from an EMBL/GenBank/DDBJ whole genome shotgun (WGS) entry which is preliminary data.</text>
</comment>
<keyword evidence="1" id="KW-1133">Transmembrane helix</keyword>
<dbReference type="OrthoDB" id="2375374at2759"/>
<accession>A0A9N9GTC6</accession>